<dbReference type="RefSeq" id="WP_256530923.1">
    <property type="nucleotide sequence ID" value="NZ_CP101824.1"/>
</dbReference>
<dbReference type="Pfam" id="PF00884">
    <property type="entry name" value="Sulfatase"/>
    <property type="match status" value="1"/>
</dbReference>
<evidence type="ECO:0000256" key="1">
    <source>
        <dbReference type="ARBA" id="ARBA00008779"/>
    </source>
</evidence>
<organism evidence="4 5">
    <name type="scientific">Halovivax cerinus</name>
    <dbReference type="NCBI Taxonomy" id="1487865"/>
    <lineage>
        <taxon>Archaea</taxon>
        <taxon>Methanobacteriati</taxon>
        <taxon>Methanobacteriota</taxon>
        <taxon>Stenosarchaea group</taxon>
        <taxon>Halobacteria</taxon>
        <taxon>Halobacteriales</taxon>
        <taxon>Natrialbaceae</taxon>
        <taxon>Halovivax</taxon>
    </lineage>
</organism>
<dbReference type="SUPFAM" id="SSF53649">
    <property type="entry name" value="Alkaline phosphatase-like"/>
    <property type="match status" value="1"/>
</dbReference>
<comment type="similarity">
    <text evidence="1">Belongs to the sulfatase family.</text>
</comment>
<feature type="region of interest" description="Disordered" evidence="2">
    <location>
        <begin position="260"/>
        <end position="292"/>
    </location>
</feature>
<reference evidence="4 5" key="1">
    <citation type="journal article" date="2019" name="Int. J. Syst. Evol. Microbiol.">
        <title>The Global Catalogue of Microorganisms (GCM) 10K type strain sequencing project: providing services to taxonomists for standard genome sequencing and annotation.</title>
        <authorList>
            <consortium name="The Broad Institute Genomics Platform"/>
            <consortium name="The Broad Institute Genome Sequencing Center for Infectious Disease"/>
            <person name="Wu L."/>
            <person name="Ma J."/>
        </authorList>
    </citation>
    <scope>NUCLEOTIDE SEQUENCE [LARGE SCALE GENOMIC DNA]</scope>
    <source>
        <strain evidence="4 5">IBRC-M 10256</strain>
    </source>
</reference>
<dbReference type="EMBL" id="JBHSAQ010000006">
    <property type="protein sequence ID" value="MFC3958582.1"/>
    <property type="molecule type" value="Genomic_DNA"/>
</dbReference>
<protein>
    <submittedName>
        <fullName evidence="4">Sulfatase-like hydrolase/transferase</fullName>
    </submittedName>
</protein>
<dbReference type="InterPro" id="IPR017850">
    <property type="entry name" value="Alkaline_phosphatase_core_sf"/>
</dbReference>
<evidence type="ECO:0000256" key="2">
    <source>
        <dbReference type="SAM" id="MobiDB-lite"/>
    </source>
</evidence>
<dbReference type="AlphaFoldDB" id="A0ABD5NNF1"/>
<dbReference type="PANTHER" id="PTHR42693:SF33">
    <property type="entry name" value="ARYLSULFATASE"/>
    <property type="match status" value="1"/>
</dbReference>
<dbReference type="PANTHER" id="PTHR42693">
    <property type="entry name" value="ARYLSULFATASE FAMILY MEMBER"/>
    <property type="match status" value="1"/>
</dbReference>
<comment type="caution">
    <text evidence="4">The sequence shown here is derived from an EMBL/GenBank/DDBJ whole genome shotgun (WGS) entry which is preliminary data.</text>
</comment>
<evidence type="ECO:0000259" key="3">
    <source>
        <dbReference type="Pfam" id="PF00884"/>
    </source>
</evidence>
<name>A0ABD5NNF1_9EURY</name>
<accession>A0ABD5NNF1</accession>
<dbReference type="InterPro" id="IPR000917">
    <property type="entry name" value="Sulfatase_N"/>
</dbReference>
<proteinExistence type="inferred from homology"/>
<sequence>MLTQWPESAASFDATNVFVYVGDAVRWDHTPNRLLDRGVSCETIAASTHSPTSFASLATGWAPPRHGVRDFTDRLPADAPTFFDLPGFDTRFVNSVRDQPSDVDPIYSVLDVEPPPTDHPFDGIDEPFAVMERGPGGHAPYGTFEGTAWEYFEARGSQPASEYEREYATAVADDADRFERRLDELDDRGLREETLVVYTSDHGELLGEGGVLGHNAPMHPALVRVPTVFVHPDLPATRLTSGVFRHVDLRPTIVDALNRVSDTSGRQPTAAGVSEGQPTSDRTAEAAAGDGVSRIGERLPRYGSSFYESSLPVPVTSRVESIRYEGVWDRGGGRVFAASPAHERLAALGGKLLKSPTRDFLRANLGAAIRSYAAGDRRFGSPTVSRSGARNALDALRAEATRGRAVSLTDEQRTRLEELGYLS</sequence>
<keyword evidence="5" id="KW-1185">Reference proteome</keyword>
<dbReference type="InterPro" id="IPR050738">
    <property type="entry name" value="Sulfatase"/>
</dbReference>
<dbReference type="Proteomes" id="UP001595846">
    <property type="component" value="Unassembled WGS sequence"/>
</dbReference>
<feature type="domain" description="Sulfatase N-terminal" evidence="3">
    <location>
        <begin position="162"/>
        <end position="257"/>
    </location>
</feature>
<dbReference type="Gene3D" id="3.40.720.10">
    <property type="entry name" value="Alkaline Phosphatase, subunit A"/>
    <property type="match status" value="2"/>
</dbReference>
<evidence type="ECO:0000313" key="4">
    <source>
        <dbReference type="EMBL" id="MFC3958582.1"/>
    </source>
</evidence>
<evidence type="ECO:0000313" key="5">
    <source>
        <dbReference type="Proteomes" id="UP001595846"/>
    </source>
</evidence>
<dbReference type="GeneID" id="73903632"/>
<gene>
    <name evidence="4" type="ORF">ACFOUR_09410</name>
</gene>